<dbReference type="STRING" id="349521.HCH_04051"/>
<dbReference type="HOGENOM" id="CLU_1324845_0_0_6"/>
<dbReference type="Proteomes" id="UP000000238">
    <property type="component" value="Chromosome"/>
</dbReference>
<keyword evidence="2" id="KW-1185">Reference proteome</keyword>
<dbReference type="OrthoDB" id="9881606at2"/>
<sequence length="207" mass="23395">MEIAVHLPDVTLLDMLRVRSIYPIAAIGQTVQKGQVICRLNLAGGEIDLVSPESGRLEYLDVYALEKVKPERPLLFRIGSIQQNRVNTEAIARDIWQSLLKMFDQHTQSIKEDIKRDKTARWALPLCFFAFFLVAWALAESVQHFSGDTAAYKIALIFPAVSSVGVLISLVAPFFLRKQIRDSEGRLASLMQLDIIRRCRDTIAILQ</sequence>
<dbReference type="AlphaFoldDB" id="Q2SF08"/>
<dbReference type="RefSeq" id="WP_011397833.1">
    <property type="nucleotide sequence ID" value="NC_007645.1"/>
</dbReference>
<dbReference type="KEGG" id="hch:HCH_04051"/>
<gene>
    <name evidence="1" type="ordered locus">HCH_04051</name>
</gene>
<name>Q2SF08_HAHCH</name>
<dbReference type="InterPro" id="IPR011053">
    <property type="entry name" value="Single_hybrid_motif"/>
</dbReference>
<protein>
    <submittedName>
        <fullName evidence="1">Uncharacterized protein</fullName>
    </submittedName>
</protein>
<organism evidence="1 2">
    <name type="scientific">Hahella chejuensis (strain KCTC 2396)</name>
    <dbReference type="NCBI Taxonomy" id="349521"/>
    <lineage>
        <taxon>Bacteria</taxon>
        <taxon>Pseudomonadati</taxon>
        <taxon>Pseudomonadota</taxon>
        <taxon>Gammaproteobacteria</taxon>
        <taxon>Oceanospirillales</taxon>
        <taxon>Hahellaceae</taxon>
        <taxon>Hahella</taxon>
    </lineage>
</organism>
<evidence type="ECO:0000313" key="2">
    <source>
        <dbReference type="Proteomes" id="UP000000238"/>
    </source>
</evidence>
<dbReference type="EMBL" id="CP000155">
    <property type="protein sequence ID" value="ABC30766.1"/>
    <property type="molecule type" value="Genomic_DNA"/>
</dbReference>
<proteinExistence type="predicted"/>
<evidence type="ECO:0000313" key="1">
    <source>
        <dbReference type="EMBL" id="ABC30766.1"/>
    </source>
</evidence>
<reference evidence="1 2" key="1">
    <citation type="journal article" date="2005" name="Nucleic Acids Res.">
        <title>Genomic blueprint of Hahella chejuensis, a marine microbe producing an algicidal agent.</title>
        <authorList>
            <person name="Jeong H."/>
            <person name="Yim J.H."/>
            <person name="Lee C."/>
            <person name="Choi S.-H."/>
            <person name="Park Y.K."/>
            <person name="Yoon S.H."/>
            <person name="Hur C.-G."/>
            <person name="Kang H.-Y."/>
            <person name="Kim D."/>
            <person name="Lee H.H."/>
            <person name="Park K.H."/>
            <person name="Park S.-H."/>
            <person name="Park H.-S."/>
            <person name="Lee H.K."/>
            <person name="Oh T.K."/>
            <person name="Kim J.F."/>
        </authorList>
    </citation>
    <scope>NUCLEOTIDE SEQUENCE [LARGE SCALE GENOMIC DNA]</scope>
    <source>
        <strain evidence="1 2">KCTC 2396</strain>
    </source>
</reference>
<dbReference type="SUPFAM" id="SSF51230">
    <property type="entry name" value="Single hybrid motif"/>
    <property type="match status" value="1"/>
</dbReference>
<accession>Q2SF08</accession>